<dbReference type="PANTHER" id="PTHR23150">
    <property type="entry name" value="SULFATASE MODIFYING FACTOR 1, 2"/>
    <property type="match status" value="1"/>
</dbReference>
<gene>
    <name evidence="3" type="ORF">NIES2119_19970</name>
</gene>
<dbReference type="InterPro" id="IPR042095">
    <property type="entry name" value="SUMF_sf"/>
</dbReference>
<reference evidence="3 4" key="1">
    <citation type="submission" date="2016-11" db="EMBL/GenBank/DDBJ databases">
        <title>Draft Genome Sequences of Nine Cyanobacterial Strains from Diverse Habitats.</title>
        <authorList>
            <person name="Zhu T."/>
            <person name="Hou S."/>
            <person name="Lu X."/>
            <person name="Hess W.R."/>
        </authorList>
    </citation>
    <scope>NUCLEOTIDE SEQUENCE [LARGE SCALE GENOMIC DNA]</scope>
    <source>
        <strain evidence="3 4">IAM M-71</strain>
    </source>
</reference>
<protein>
    <recommendedName>
        <fullName evidence="2">Sulfatase-modifying factor enzyme-like domain-containing protein</fullName>
    </recommendedName>
</protein>
<feature type="compositionally biased region" description="Pro residues" evidence="1">
    <location>
        <begin position="69"/>
        <end position="78"/>
    </location>
</feature>
<name>A0A1U7IF11_9CYAN</name>
<dbReference type="EMBL" id="MRCE01000021">
    <property type="protein sequence ID" value="OKH35591.1"/>
    <property type="molecule type" value="Genomic_DNA"/>
</dbReference>
<dbReference type="PANTHER" id="PTHR23150:SF19">
    <property type="entry name" value="FORMYLGLYCINE-GENERATING ENZYME"/>
    <property type="match status" value="1"/>
</dbReference>
<evidence type="ECO:0000313" key="4">
    <source>
        <dbReference type="Proteomes" id="UP000185860"/>
    </source>
</evidence>
<sequence length="863" mass="96559">MQATNSFGIAAFSKLLKKVEIDLDAEQIADLLWLALQMEEVKVTPTSETQIVEPETPIEIETSDSQPTKPTPAKPPVSQPSASVYLPPTSKGSEQKQNKNLSEGIKFKAPTAPALRQPLALARALRPLMRKVPSQIKTVLDEEETVTQIAEKRVWTPVLKPAPERWLDVALVVEETSSTVIWREIIAEFQKLIELQGAFRYVRTWSLKADEDGEIKLFNKGNFLGNKQRYRSEKELLEPTGRRLVLLVSDCISPLWRQGKIHKFLKRLSNAQPLAIVQLLPEKLWVRTALGAGFPVQLSALLPGVANNQLIIDGLPVWEEVNTANAVTLPVITLEPDSLKQWSRVVAGIGSTRSAGILFDLSLVASLTQTALTNNEPLSPADLVKRFRTTASTTARRLAGLMAVVPVSLPVVYLIQETMLKESMQVHVAEVFMSGLLRPISSEDSHGKPEIIQYEFVEGVRELLIDSVPIPDIEDVLKAVSQYIARKLGFSIKSFVALLSLQDDWDTATKQEVLPFAQITTQVLRRMGREYAALALQLERKHSEQQEVLIDGQFPPIQTFEFEVATITIETETSLDIDLQPFEFEVVTIVPKQTDWLERELTINRSRQQARNFKEDLGNGVLLEMVAIPEGTFLMGSPENEKMRNESESPQHEVTVKAFFMGKYPVTQAQWKAVAALPQINQELDSNPSFFRDSNLPVQTVSWYDAVEFCARLSQLTGKTYRLPSEAEWEYACRAGTTTPFHFGETITPELANYDCNYVYDNDHKRNPRKRTTPVGSFGVANTFGLYDMHGNVWEWCADHWHGGYKGAPDDGSIWLSGGSSDRLLRGGSWYSDLESCRSACRNHYDAGYSNNGIGFRVVCAAG</sequence>
<proteinExistence type="predicted"/>
<organism evidence="3 4">
    <name type="scientific">[Phormidium ambiguum] IAM M-71</name>
    <dbReference type="NCBI Taxonomy" id="454136"/>
    <lineage>
        <taxon>Bacteria</taxon>
        <taxon>Bacillati</taxon>
        <taxon>Cyanobacteriota</taxon>
        <taxon>Cyanophyceae</taxon>
        <taxon>Oscillatoriophycideae</taxon>
        <taxon>Aerosakkonematales</taxon>
        <taxon>Aerosakkonemataceae</taxon>
        <taxon>Floridanema</taxon>
    </lineage>
</organism>
<evidence type="ECO:0000259" key="2">
    <source>
        <dbReference type="Pfam" id="PF03781"/>
    </source>
</evidence>
<evidence type="ECO:0000313" key="3">
    <source>
        <dbReference type="EMBL" id="OKH35591.1"/>
    </source>
</evidence>
<dbReference type="STRING" id="454136.NIES2119_19970"/>
<feature type="domain" description="Sulfatase-modifying factor enzyme-like" evidence="2">
    <location>
        <begin position="624"/>
        <end position="859"/>
    </location>
</feature>
<dbReference type="InterPro" id="IPR051043">
    <property type="entry name" value="Sulfatase_Mod_Factor_Kinase"/>
</dbReference>
<dbReference type="NCBIfam" id="NF041121">
    <property type="entry name" value="SAV_2336_NTERM"/>
    <property type="match status" value="1"/>
</dbReference>
<comment type="caution">
    <text evidence="3">The sequence shown here is derived from an EMBL/GenBank/DDBJ whole genome shotgun (WGS) entry which is preliminary data.</text>
</comment>
<accession>A0A1U7IF11</accession>
<dbReference type="Pfam" id="PF03781">
    <property type="entry name" value="FGE-sulfatase"/>
    <property type="match status" value="1"/>
</dbReference>
<dbReference type="Gene3D" id="3.90.1580.10">
    <property type="entry name" value="paralog of FGE (formylglycine-generating enzyme)"/>
    <property type="match status" value="1"/>
</dbReference>
<dbReference type="InterPro" id="IPR016187">
    <property type="entry name" value="CTDL_fold"/>
</dbReference>
<dbReference type="InterPro" id="IPR047738">
    <property type="entry name" value="SAV_2336-like_N"/>
</dbReference>
<dbReference type="AlphaFoldDB" id="A0A1U7IF11"/>
<dbReference type="InterPro" id="IPR005532">
    <property type="entry name" value="SUMF_dom"/>
</dbReference>
<dbReference type="SUPFAM" id="SSF56436">
    <property type="entry name" value="C-type lectin-like"/>
    <property type="match status" value="1"/>
</dbReference>
<evidence type="ECO:0000256" key="1">
    <source>
        <dbReference type="SAM" id="MobiDB-lite"/>
    </source>
</evidence>
<feature type="region of interest" description="Disordered" evidence="1">
    <location>
        <begin position="44"/>
        <end position="99"/>
    </location>
</feature>
<dbReference type="GO" id="GO:0120147">
    <property type="term" value="F:formylglycine-generating oxidase activity"/>
    <property type="evidence" value="ECO:0007669"/>
    <property type="project" value="TreeGrafter"/>
</dbReference>
<dbReference type="Proteomes" id="UP000185860">
    <property type="component" value="Unassembled WGS sequence"/>
</dbReference>